<reference evidence="1 2" key="1">
    <citation type="journal article" date="2008" name="Int. J. Syst. Evol. Microbiol.">
        <title>Tessaracoccus flavescens sp. nov., isolated from marine sediment.</title>
        <authorList>
            <person name="Lee D.W."/>
            <person name="Lee S.D."/>
        </authorList>
    </citation>
    <scope>NUCLEOTIDE SEQUENCE [LARGE SCALE GENOMIC DNA]</scope>
    <source>
        <strain evidence="1 2">SST-39T</strain>
    </source>
</reference>
<dbReference type="EMBL" id="CP019607">
    <property type="protein sequence ID" value="AQP50890.1"/>
    <property type="molecule type" value="Genomic_DNA"/>
</dbReference>
<dbReference type="RefSeq" id="WP_077349665.1">
    <property type="nucleotide sequence ID" value="NZ_CP019607.1"/>
</dbReference>
<protein>
    <submittedName>
        <fullName evidence="1">Uncharacterized protein</fullName>
    </submittedName>
</protein>
<dbReference type="KEGG" id="tfa:BW733_08665"/>
<dbReference type="AlphaFoldDB" id="A0A1Q2CXS9"/>
<organism evidence="1 2">
    <name type="scientific">Tessaracoccus flavescens</name>
    <dbReference type="NCBI Taxonomy" id="399497"/>
    <lineage>
        <taxon>Bacteria</taxon>
        <taxon>Bacillati</taxon>
        <taxon>Actinomycetota</taxon>
        <taxon>Actinomycetes</taxon>
        <taxon>Propionibacteriales</taxon>
        <taxon>Propionibacteriaceae</taxon>
        <taxon>Tessaracoccus</taxon>
    </lineage>
</organism>
<gene>
    <name evidence="1" type="ORF">BW733_08665</name>
</gene>
<proteinExistence type="predicted"/>
<dbReference type="InterPro" id="IPR046485">
    <property type="entry name" value="DUF6578"/>
</dbReference>
<dbReference type="Proteomes" id="UP000188235">
    <property type="component" value="Chromosome"/>
</dbReference>
<evidence type="ECO:0000313" key="1">
    <source>
        <dbReference type="EMBL" id="AQP50890.1"/>
    </source>
</evidence>
<accession>A0A1Q2CXS9</accession>
<keyword evidence="2" id="KW-1185">Reference proteome</keyword>
<dbReference type="Pfam" id="PF20218">
    <property type="entry name" value="DUF6578"/>
    <property type="match status" value="1"/>
</dbReference>
<evidence type="ECO:0000313" key="2">
    <source>
        <dbReference type="Proteomes" id="UP000188235"/>
    </source>
</evidence>
<sequence>MGAVVWYADWQMECCGEPFELGDRVTWTVEEADDREWLPAALGPDHAATVTHLEEHHAQDESRLLTLTGFVTKITGAWCAYGPRHVGDDTSYPTPGTERFVDLYGSHDLEGQPAAGQSFNGWLVELDTDD</sequence>
<name>A0A1Q2CXS9_9ACTN</name>
<dbReference type="OrthoDB" id="2084645at2"/>